<dbReference type="InterPro" id="IPR049031">
    <property type="entry name" value="T2SSK_SAM-like_1st"/>
</dbReference>
<dbReference type="Gene3D" id="1.10.40.60">
    <property type="entry name" value="EpsJ-like"/>
    <property type="match status" value="2"/>
</dbReference>
<keyword evidence="3 10" id="KW-0813">Transport</keyword>
<comment type="caution">
    <text evidence="14">The sequence shown here is derived from an EMBL/GenBank/DDBJ whole genome shotgun (WGS) entry which is preliminary data.</text>
</comment>
<dbReference type="EMBL" id="JAHHGM010000008">
    <property type="protein sequence ID" value="MBT2989391.1"/>
    <property type="molecule type" value="Genomic_DNA"/>
</dbReference>
<evidence type="ECO:0000256" key="11">
    <source>
        <dbReference type="SAM" id="Phobius"/>
    </source>
</evidence>
<dbReference type="Pfam" id="PF21687">
    <property type="entry name" value="T2SSK_1st"/>
    <property type="match status" value="1"/>
</dbReference>
<dbReference type="InterPro" id="IPR038072">
    <property type="entry name" value="GspK_central_sf"/>
</dbReference>
<accession>A0A944M8K8</accession>
<dbReference type="SUPFAM" id="SSF158544">
    <property type="entry name" value="GspK insert domain-like"/>
    <property type="match status" value="1"/>
</dbReference>
<dbReference type="AlphaFoldDB" id="A0A944M8K8"/>
<protein>
    <recommendedName>
        <fullName evidence="10">Type II secretion system protein K</fullName>
    </recommendedName>
</protein>
<keyword evidence="4 10" id="KW-1003">Cell membrane</keyword>
<dbReference type="GO" id="GO:0005886">
    <property type="term" value="C:plasma membrane"/>
    <property type="evidence" value="ECO:0007669"/>
    <property type="project" value="UniProtKB-SubCell"/>
</dbReference>
<evidence type="ECO:0000256" key="7">
    <source>
        <dbReference type="ARBA" id="ARBA00022927"/>
    </source>
</evidence>
<proteinExistence type="inferred from homology"/>
<feature type="transmembrane region" description="Helical" evidence="11">
    <location>
        <begin position="15"/>
        <end position="34"/>
    </location>
</feature>
<dbReference type="Gene3D" id="3.30.1300.30">
    <property type="entry name" value="GSPII I/J protein-like"/>
    <property type="match status" value="1"/>
</dbReference>
<gene>
    <name evidence="14" type="primary">gspK</name>
    <name evidence="14" type="ORF">KME65_10555</name>
</gene>
<evidence type="ECO:0000259" key="12">
    <source>
        <dbReference type="Pfam" id="PF03934"/>
    </source>
</evidence>
<feature type="domain" description="T2SS protein K first SAM-like" evidence="13">
    <location>
        <begin position="112"/>
        <end position="221"/>
    </location>
</feature>
<dbReference type="PIRSF" id="PIRSF002786">
    <property type="entry name" value="XcpX"/>
    <property type="match status" value="1"/>
</dbReference>
<comment type="similarity">
    <text evidence="2 10">Belongs to the GSP K family.</text>
</comment>
<dbReference type="PANTHER" id="PTHR38831:SF1">
    <property type="entry name" value="TYPE II SECRETION SYSTEM PROTEIN K-RELATED"/>
    <property type="match status" value="1"/>
</dbReference>
<evidence type="ECO:0000256" key="2">
    <source>
        <dbReference type="ARBA" id="ARBA00007246"/>
    </source>
</evidence>
<evidence type="ECO:0000256" key="8">
    <source>
        <dbReference type="ARBA" id="ARBA00022989"/>
    </source>
</evidence>
<evidence type="ECO:0000256" key="3">
    <source>
        <dbReference type="ARBA" id="ARBA00022448"/>
    </source>
</evidence>
<dbReference type="Pfam" id="PF03934">
    <property type="entry name" value="T2SSK"/>
    <property type="match status" value="1"/>
</dbReference>
<keyword evidence="6 11" id="KW-0812">Transmembrane</keyword>
<comment type="subcellular location">
    <subcellularLocation>
        <location evidence="1 10">Cell inner membrane</location>
    </subcellularLocation>
</comment>
<dbReference type="PANTHER" id="PTHR38831">
    <property type="entry name" value="TYPE II SECRETION SYSTEM PROTEIN K"/>
    <property type="match status" value="1"/>
</dbReference>
<keyword evidence="8 11" id="KW-1133">Transmembrane helix</keyword>
<evidence type="ECO:0000256" key="6">
    <source>
        <dbReference type="ARBA" id="ARBA00022692"/>
    </source>
</evidence>
<reference evidence="14 15" key="1">
    <citation type="submission" date="2021-05" db="EMBL/GenBank/DDBJ databases">
        <title>Genetic and Functional Diversity in Clade A Lucinid endosymbionts from the Bahamas.</title>
        <authorList>
            <person name="Giani N.M."/>
            <person name="Engel A.S."/>
            <person name="Campbell B.J."/>
        </authorList>
    </citation>
    <scope>NUCLEOTIDE SEQUENCE [LARGE SCALE GENOMIC DNA]</scope>
    <source>
        <strain evidence="14">LUC16012Gg_MoonRockCtena</strain>
    </source>
</reference>
<evidence type="ECO:0000313" key="15">
    <source>
        <dbReference type="Proteomes" id="UP000770889"/>
    </source>
</evidence>
<dbReference type="InterPro" id="IPR049179">
    <property type="entry name" value="T2SSK_SAM-like_2nd"/>
</dbReference>
<dbReference type="InterPro" id="IPR045584">
    <property type="entry name" value="Pilin-like"/>
</dbReference>
<evidence type="ECO:0000256" key="9">
    <source>
        <dbReference type="ARBA" id="ARBA00023136"/>
    </source>
</evidence>
<evidence type="ECO:0000256" key="5">
    <source>
        <dbReference type="ARBA" id="ARBA00022519"/>
    </source>
</evidence>
<evidence type="ECO:0000256" key="10">
    <source>
        <dbReference type="PIRNR" id="PIRNR002786"/>
    </source>
</evidence>
<dbReference type="NCBIfam" id="NF037980">
    <property type="entry name" value="T2SS_GspK"/>
    <property type="match status" value="1"/>
</dbReference>
<dbReference type="GO" id="GO:0009306">
    <property type="term" value="P:protein secretion"/>
    <property type="evidence" value="ECO:0007669"/>
    <property type="project" value="InterPro"/>
</dbReference>
<name>A0A944M8K8_9GAMM</name>
<dbReference type="Proteomes" id="UP000770889">
    <property type="component" value="Unassembled WGS sequence"/>
</dbReference>
<sequence>MGFESAQAPAHQKGVALITAIIIVSMASIAAVAMTHELQLTIRRSGNIITADQGYLFTLGSEAWSRGMLIRDLKDDSSGNKYDGLDEDWAQELPPTPVEGGQVEAVTTDLQARFNLNNLYLQAEASEEDKQSVADNLAYFQRLLASLELPESIAQATADWLDEDIKSLYPDGAEDMEYLNLDRPYRTANGPMASATEMRLIKGVDRDVYEKLAPYITTLPERTAININTADAQVVQALAEELNEANAEQLLSEREENPFKEPNAFIERLKELFDENKVKSDEITSLISVESRYFQMETVVSMESSSQRLVSLLYKGEKDVIVISRTLGVF</sequence>
<evidence type="ECO:0000259" key="13">
    <source>
        <dbReference type="Pfam" id="PF21687"/>
    </source>
</evidence>
<keyword evidence="7" id="KW-0653">Protein transport</keyword>
<keyword evidence="5 10" id="KW-0997">Cell inner membrane</keyword>
<evidence type="ECO:0000313" key="14">
    <source>
        <dbReference type="EMBL" id="MBT2989391.1"/>
    </source>
</evidence>
<organism evidence="14 15">
    <name type="scientific">Candidatus Thiodiazotropha taylori</name>
    <dbReference type="NCBI Taxonomy" id="2792791"/>
    <lineage>
        <taxon>Bacteria</taxon>
        <taxon>Pseudomonadati</taxon>
        <taxon>Pseudomonadota</taxon>
        <taxon>Gammaproteobacteria</taxon>
        <taxon>Chromatiales</taxon>
        <taxon>Sedimenticolaceae</taxon>
        <taxon>Candidatus Thiodiazotropha</taxon>
    </lineage>
</organism>
<dbReference type="SUPFAM" id="SSF54523">
    <property type="entry name" value="Pili subunits"/>
    <property type="match status" value="1"/>
</dbReference>
<dbReference type="InterPro" id="IPR005628">
    <property type="entry name" value="GspK"/>
</dbReference>
<evidence type="ECO:0000256" key="1">
    <source>
        <dbReference type="ARBA" id="ARBA00004533"/>
    </source>
</evidence>
<evidence type="ECO:0000256" key="4">
    <source>
        <dbReference type="ARBA" id="ARBA00022475"/>
    </source>
</evidence>
<keyword evidence="9 10" id="KW-0472">Membrane</keyword>
<feature type="domain" description="T2SS protein K second SAM-like" evidence="12">
    <location>
        <begin position="225"/>
        <end position="269"/>
    </location>
</feature>